<evidence type="ECO:0000313" key="5">
    <source>
        <dbReference type="EMBL" id="QKV49921.1"/>
    </source>
</evidence>
<keyword evidence="3" id="KW-0812">Transmembrane</keyword>
<evidence type="ECO:0000256" key="2">
    <source>
        <dbReference type="SAM" id="MobiDB-lite"/>
    </source>
</evidence>
<feature type="compositionally biased region" description="Gly residues" evidence="2">
    <location>
        <begin position="509"/>
        <end position="521"/>
    </location>
</feature>
<dbReference type="AlphaFoldDB" id="A0A7D4WZD1"/>
<keyword evidence="3" id="KW-1133">Transmembrane helix</keyword>
<dbReference type="PROSITE" id="PS51034">
    <property type="entry name" value="ZP_2"/>
    <property type="match status" value="1"/>
</dbReference>
<proteinExistence type="evidence at transcript level"/>
<feature type="domain" description="ZP" evidence="4">
    <location>
        <begin position="35"/>
        <end position="286"/>
    </location>
</feature>
<keyword evidence="3" id="KW-0472">Membrane</keyword>
<feature type="region of interest" description="Disordered" evidence="2">
    <location>
        <begin position="504"/>
        <end position="524"/>
    </location>
</feature>
<dbReference type="Pfam" id="PF00100">
    <property type="entry name" value="Zona_pellucida"/>
    <property type="match status" value="1"/>
</dbReference>
<reference evidence="5" key="1">
    <citation type="journal article" date="2020" name="Insect Biochem. Mol. Biol.">
        <title>Mucin family genes are essential for the growth and development of the migratory locust, Locusta migratoria.</title>
        <authorList>
            <person name="Zhao X."/>
            <person name="Zhang J."/>
            <person name="Yang J."/>
            <person name="Niu N."/>
            <person name="Zhang J."/>
            <person name="Yang Q."/>
        </authorList>
    </citation>
    <scope>NUCLEOTIDE SEQUENCE</scope>
</reference>
<dbReference type="PANTHER" id="PTHR46560">
    <property type="entry name" value="CYPHER, ISOFORM B"/>
    <property type="match status" value="1"/>
</dbReference>
<organism evidence="5">
    <name type="scientific">Locusta migratoria</name>
    <name type="common">Migratory locust</name>
    <dbReference type="NCBI Taxonomy" id="7004"/>
    <lineage>
        <taxon>Eukaryota</taxon>
        <taxon>Metazoa</taxon>
        <taxon>Ecdysozoa</taxon>
        <taxon>Arthropoda</taxon>
        <taxon>Hexapoda</taxon>
        <taxon>Insecta</taxon>
        <taxon>Pterygota</taxon>
        <taxon>Neoptera</taxon>
        <taxon>Polyneoptera</taxon>
        <taxon>Orthoptera</taxon>
        <taxon>Caelifera</taxon>
        <taxon>Acrididea</taxon>
        <taxon>Acridomorpha</taxon>
        <taxon>Acridoidea</taxon>
        <taxon>Acrididae</taxon>
        <taxon>Oedipodinae</taxon>
        <taxon>Locusta</taxon>
    </lineage>
</organism>
<dbReference type="Gene3D" id="2.60.40.4100">
    <property type="entry name" value="Zona pellucida, ZP-C domain"/>
    <property type="match status" value="1"/>
</dbReference>
<sequence>MFAKIIKPEKNLNWTVHASTSFHPLPHRLPCTEVVCFGNGIGVAYRSDMQSSQAENGFPAPDVYVKAGSNKSSFKFNIPVKGCGTVPSGGFGKTVDNIIVIQTDDDVQEAWDIARKVSCATTSLQEKTVLFRPFVVDMLEVVSVPVTTGTVDCWMDIRRGYFPNTSPLGEIIKIGEPLTVLVYIKDRERRYDVRVRDCWAYDSEDYEAADTHRLQLTGPDGCPKKRKLIGYWQTTTDVGNTDASIIAYNNISAFKFPDRMQVYLTCNIEICSGQCTGKCQESQVTTVQTELPPNCYPGSNDPRCPRTTTQQIPTSPQCYPGSLDPRCPQPPTTTSERPQCYPGSTDPRCPKSSTTTTTPFPRCFPGSTDPRCLRPTTTSTQPPLHCYPGSLDSRCPQTTTFTPPSTTAKLVCYPGSTDPRCPKTTPTTERQLVCYPGSTDSRCPKPPTTPRCFPGSTDPRCPPPYTTPATPACYPGSPDPRCPQTTLIPSTYTPVKANHVVGASKEKGGSLGRRPGGGDEGASGTSVAVEALTCGCVTRELDIVLAGGALKMSKQITAGNVMREIVYEYKFRGLEAEYTGSIVKKLLQLEIPVKMLWVRILLVLVVLFVSVYRLCHSCYNFFVFHECGGLFEPQKIGNRRKIHHRSIDEENISQPHHVTKREIEQQVVAITIGVRGLMVGTDKDLHAHSIVKRELQYDSHPQEVQGQLTLTSVTIIATIAVIIGAVVAGLYAFLRIHKKRITKSERVITTMPQLK</sequence>
<name>A0A7D4WZD1_LOCMI</name>
<evidence type="ECO:0000256" key="3">
    <source>
        <dbReference type="SAM" id="Phobius"/>
    </source>
</evidence>
<evidence type="ECO:0000256" key="1">
    <source>
        <dbReference type="ARBA" id="ARBA00023157"/>
    </source>
</evidence>
<dbReference type="SMART" id="SM00241">
    <property type="entry name" value="ZP"/>
    <property type="match status" value="1"/>
</dbReference>
<protein>
    <submittedName>
        <fullName evidence="5">Mucin-2-like protein</fullName>
    </submittedName>
</protein>
<dbReference type="InterPro" id="IPR042235">
    <property type="entry name" value="ZP-C_dom"/>
</dbReference>
<dbReference type="PANTHER" id="PTHR46560:SF6">
    <property type="entry name" value="ZYE"/>
    <property type="match status" value="1"/>
</dbReference>
<dbReference type="InterPro" id="IPR001507">
    <property type="entry name" value="ZP_dom"/>
</dbReference>
<dbReference type="InterPro" id="IPR055355">
    <property type="entry name" value="ZP-C"/>
</dbReference>
<feature type="transmembrane region" description="Helical" evidence="3">
    <location>
        <begin position="713"/>
        <end position="734"/>
    </location>
</feature>
<accession>A0A7D4WZD1</accession>
<feature type="region of interest" description="Disordered" evidence="2">
    <location>
        <begin position="310"/>
        <end position="356"/>
    </location>
</feature>
<dbReference type="EMBL" id="MN918711">
    <property type="protein sequence ID" value="QKV49921.1"/>
    <property type="molecule type" value="mRNA"/>
</dbReference>
<evidence type="ECO:0000259" key="4">
    <source>
        <dbReference type="PROSITE" id="PS51034"/>
    </source>
</evidence>
<keyword evidence="1" id="KW-1015">Disulfide bond</keyword>